<feature type="domain" description="Cobalamin-independent methionine synthase MetE C-terminal/archaeal" evidence="1">
    <location>
        <begin position="11"/>
        <end position="329"/>
    </location>
</feature>
<sequence>MRNGIPAGVATGVGSWPGTDPREAAAVVVGELAGLPHLVELPARGVGADMLGRASALLVDIQFDTTPRGYRLTSRPGAVARRARDLLRTDIDALDGAWETAGLPGKGRVVKVQATGPLTLAAQVELAGGRRALTDPGAVRDLSESLAEGLAGHIAEVGKRLDAQVVLQLDEPSLTEVLDGSLSGTSVLDTVRAVPEPEALALLDTVIEAQQAPVLVHTCAAPPALDLLRRSAAHSLGFDLFVISTRQLDAIGETIDSGKGLVLGLVPTTPPTAPLTWRDVAEPAVRLIDRLGFPRGTLRQVSVSPACGLAEAPLTWARQALRLANEVANVFADEPESLLMN</sequence>
<dbReference type="InterPro" id="IPR038071">
    <property type="entry name" value="UROD/MetE-like_sf"/>
</dbReference>
<keyword evidence="3" id="KW-1185">Reference proteome</keyword>
<dbReference type="RefSeq" id="WP_077115797.1">
    <property type="nucleotide sequence ID" value="NZ_MUKP01000007.1"/>
</dbReference>
<dbReference type="AlphaFoldDB" id="A0A1W0BGZ1"/>
<evidence type="ECO:0000313" key="3">
    <source>
        <dbReference type="Proteomes" id="UP000188836"/>
    </source>
</evidence>
<organism evidence="2 3">
    <name type="scientific">Nocardia donostiensis</name>
    <dbReference type="NCBI Taxonomy" id="1538463"/>
    <lineage>
        <taxon>Bacteria</taxon>
        <taxon>Bacillati</taxon>
        <taxon>Actinomycetota</taxon>
        <taxon>Actinomycetes</taxon>
        <taxon>Mycobacteriales</taxon>
        <taxon>Nocardiaceae</taxon>
        <taxon>Nocardia</taxon>
    </lineage>
</organism>
<reference evidence="2 3" key="1">
    <citation type="journal article" date="2016" name="Antonie Van Leeuwenhoek">
        <title>Nocardia donostiensis sp. nov., isolated from human respiratory specimens.</title>
        <authorList>
            <person name="Ercibengoa M."/>
            <person name="Bell M."/>
            <person name="Marimon J.M."/>
            <person name="Humrighouse B."/>
            <person name="Klenk H.P."/>
            <person name="Potter G."/>
            <person name="Perez-Trallero E."/>
        </authorList>
    </citation>
    <scope>NUCLEOTIDE SEQUENCE [LARGE SCALE GENOMIC DNA]</scope>
    <source>
        <strain evidence="2 3">X1655</strain>
    </source>
</reference>
<protein>
    <submittedName>
        <fullName evidence="2">Methionine synthase</fullName>
    </submittedName>
</protein>
<dbReference type="InterPro" id="IPR002629">
    <property type="entry name" value="Met_Synth_C/arc"/>
</dbReference>
<dbReference type="GO" id="GO:0008270">
    <property type="term" value="F:zinc ion binding"/>
    <property type="evidence" value="ECO:0007669"/>
    <property type="project" value="InterPro"/>
</dbReference>
<gene>
    <name evidence="2" type="ORF">B0T46_07710</name>
</gene>
<dbReference type="CDD" id="cd03310">
    <property type="entry name" value="CIMS_like"/>
    <property type="match status" value="1"/>
</dbReference>
<dbReference type="GO" id="GO:0003871">
    <property type="term" value="F:5-methyltetrahydropteroyltriglutamate-homocysteine S-methyltransferase activity"/>
    <property type="evidence" value="ECO:0007669"/>
    <property type="project" value="InterPro"/>
</dbReference>
<dbReference type="EMBL" id="MUMY01000005">
    <property type="protein sequence ID" value="ONM49268.1"/>
    <property type="molecule type" value="Genomic_DNA"/>
</dbReference>
<accession>A0A1W0BGZ1</accession>
<dbReference type="GO" id="GO:0009086">
    <property type="term" value="P:methionine biosynthetic process"/>
    <property type="evidence" value="ECO:0007669"/>
    <property type="project" value="InterPro"/>
</dbReference>
<dbReference type="Proteomes" id="UP000188836">
    <property type="component" value="Unassembled WGS sequence"/>
</dbReference>
<evidence type="ECO:0000313" key="2">
    <source>
        <dbReference type="EMBL" id="ONM49268.1"/>
    </source>
</evidence>
<dbReference type="Gene3D" id="3.20.20.210">
    <property type="match status" value="1"/>
</dbReference>
<evidence type="ECO:0000259" key="1">
    <source>
        <dbReference type="Pfam" id="PF01717"/>
    </source>
</evidence>
<dbReference type="STRING" id="1538463.B0T36_11970"/>
<dbReference type="Pfam" id="PF01717">
    <property type="entry name" value="Meth_synt_2"/>
    <property type="match status" value="1"/>
</dbReference>
<proteinExistence type="predicted"/>
<comment type="caution">
    <text evidence="2">The sequence shown here is derived from an EMBL/GenBank/DDBJ whole genome shotgun (WGS) entry which is preliminary data.</text>
</comment>
<name>A0A1W0BGZ1_9NOCA</name>
<dbReference type="SUPFAM" id="SSF51726">
    <property type="entry name" value="UROD/MetE-like"/>
    <property type="match status" value="1"/>
</dbReference>